<dbReference type="OrthoDB" id="9797132at2"/>
<sequence length="100" mass="11840">MADFTRIVDNYFPKLEMYTLPLTRAHGKNHPEVFRVHELFQLMNEKVKENTASKVKLDKEFSELRQVTNHYTLPSDACETYEAVYSMLAEADEVYYQQNE</sequence>
<evidence type="ECO:0000313" key="2">
    <source>
        <dbReference type="Proteomes" id="UP000198564"/>
    </source>
</evidence>
<reference evidence="2" key="1">
    <citation type="submission" date="2016-10" db="EMBL/GenBank/DDBJ databases">
        <authorList>
            <person name="Varghese N."/>
            <person name="Submissions S."/>
        </authorList>
    </citation>
    <scope>NUCLEOTIDE SEQUENCE [LARGE SCALE GENOMIC DNA]</scope>
    <source>
        <strain evidence="2">DSM 25751</strain>
    </source>
</reference>
<keyword evidence="2" id="KW-1185">Reference proteome</keyword>
<dbReference type="EMBL" id="FNYW01000004">
    <property type="protein sequence ID" value="SEI57563.1"/>
    <property type="molecule type" value="Genomic_DNA"/>
</dbReference>
<gene>
    <name evidence="1" type="ORF">SAMN04488113_1047</name>
</gene>
<name>A0A1H6RP83_9LACT</name>
<proteinExistence type="predicted"/>
<protein>
    <submittedName>
        <fullName evidence="1">Regulator of cell morphogenesis and NO signaling</fullName>
    </submittedName>
</protein>
<evidence type="ECO:0000313" key="1">
    <source>
        <dbReference type="EMBL" id="SEI57563.1"/>
    </source>
</evidence>
<dbReference type="STRING" id="1130080.SAMN04488113_1047"/>
<dbReference type="Proteomes" id="UP000198564">
    <property type="component" value="Unassembled WGS sequence"/>
</dbReference>
<organism evidence="1 2">
    <name type="scientific">Alkalibacterium gilvum</name>
    <dbReference type="NCBI Taxonomy" id="1130080"/>
    <lineage>
        <taxon>Bacteria</taxon>
        <taxon>Bacillati</taxon>
        <taxon>Bacillota</taxon>
        <taxon>Bacilli</taxon>
        <taxon>Lactobacillales</taxon>
        <taxon>Carnobacteriaceae</taxon>
        <taxon>Alkalibacterium</taxon>
    </lineage>
</organism>
<accession>A0A1H6RP83</accession>
<dbReference type="AlphaFoldDB" id="A0A1H6RP83"/>